<dbReference type="EMBL" id="VEVO01000002">
    <property type="protein sequence ID" value="KAF0046104.1"/>
    <property type="molecule type" value="Genomic_DNA"/>
</dbReference>
<dbReference type="Pfam" id="PF14214">
    <property type="entry name" value="Helitron_like_N"/>
    <property type="match status" value="1"/>
</dbReference>
<organism evidence="2 3">
    <name type="scientific">Scophthalmus maximus</name>
    <name type="common">Turbot</name>
    <name type="synonym">Psetta maxima</name>
    <dbReference type="NCBI Taxonomy" id="52904"/>
    <lineage>
        <taxon>Eukaryota</taxon>
        <taxon>Metazoa</taxon>
        <taxon>Chordata</taxon>
        <taxon>Craniata</taxon>
        <taxon>Vertebrata</taxon>
        <taxon>Euteleostomi</taxon>
        <taxon>Actinopterygii</taxon>
        <taxon>Neopterygii</taxon>
        <taxon>Teleostei</taxon>
        <taxon>Neoteleostei</taxon>
        <taxon>Acanthomorphata</taxon>
        <taxon>Carangaria</taxon>
        <taxon>Pleuronectiformes</taxon>
        <taxon>Pleuronectoidei</taxon>
        <taxon>Scophthalmidae</taxon>
        <taxon>Scophthalmus</taxon>
    </lineage>
</organism>
<comment type="caution">
    <text evidence="2">The sequence shown here is derived from an EMBL/GenBank/DDBJ whole genome shotgun (WGS) entry which is preliminary data.</text>
</comment>
<reference evidence="2 3" key="1">
    <citation type="submission" date="2019-06" db="EMBL/GenBank/DDBJ databases">
        <title>Draft genomes of female and male turbot (Scophthalmus maximus).</title>
        <authorList>
            <person name="Xu H."/>
            <person name="Xu X.-W."/>
            <person name="Shao C."/>
            <person name="Chen S."/>
        </authorList>
    </citation>
    <scope>NUCLEOTIDE SEQUENCE [LARGE SCALE GENOMIC DNA]</scope>
    <source>
        <strain evidence="2">Ysfricsl-2016a</strain>
        <tissue evidence="2">Blood</tissue>
    </source>
</reference>
<dbReference type="InterPro" id="IPR025476">
    <property type="entry name" value="Helitron_helicase-like"/>
</dbReference>
<protein>
    <recommendedName>
        <fullName evidence="1">Helitron helicase-like domain-containing protein</fullName>
    </recommendedName>
</protein>
<feature type="domain" description="Helitron helicase-like" evidence="1">
    <location>
        <begin position="51"/>
        <end position="173"/>
    </location>
</feature>
<evidence type="ECO:0000259" key="1">
    <source>
        <dbReference type="Pfam" id="PF14214"/>
    </source>
</evidence>
<dbReference type="Proteomes" id="UP000438429">
    <property type="component" value="Unassembled WGS sequence"/>
</dbReference>
<gene>
    <name evidence="2" type="ORF">F2P81_002633</name>
</gene>
<name>A0A6A4TS94_SCOMX</name>
<accession>A0A6A4TS94</accession>
<proteinExistence type="predicted"/>
<evidence type="ECO:0000313" key="3">
    <source>
        <dbReference type="Proteomes" id="UP000438429"/>
    </source>
</evidence>
<dbReference type="AlphaFoldDB" id="A0A6A4TS94"/>
<evidence type="ECO:0000313" key="2">
    <source>
        <dbReference type="EMBL" id="KAF0046104.1"/>
    </source>
</evidence>
<sequence>MSEIQQVVSSVSIALRKGKGGSVSREVNSNLLTDGESLKQLLEFDDGYRFLKPIRGTPAFWQGAQRDLLACVRQLGVPTWFCSFSSAGLHWTNLLESILKQEGRSETVEDLEWAERCELLRRNPVTAARMFDFRWHCFLREVLMSPSHPIGKIKDYFYRVEFQQRGSPHVHCLFWIENAPLIGKNTDEEVVEFIDRYVTCELPADDESLLDIVSSVQQHSKRHSKSCKKNNTTCRFNFPRPASANTFICRNRFEEEEEKRKKAEKARAASMEVDDAEMCACVDQVEQGADVVDDGKPLCPG</sequence>